<dbReference type="KEGG" id="tfr:BR63_15380"/>
<dbReference type="InterPro" id="IPR036249">
    <property type="entry name" value="Thioredoxin-like_sf"/>
</dbReference>
<evidence type="ECO:0000313" key="2">
    <source>
        <dbReference type="Proteomes" id="UP000515847"/>
    </source>
</evidence>
<dbReference type="RefSeq" id="WP_034423754.1">
    <property type="nucleotide sequence ID" value="NZ_CP045798.1"/>
</dbReference>
<organism evidence="1 2">
    <name type="scientific">Thermanaerosceptrum fracticalcis</name>
    <dbReference type="NCBI Taxonomy" id="1712410"/>
    <lineage>
        <taxon>Bacteria</taxon>
        <taxon>Bacillati</taxon>
        <taxon>Bacillota</taxon>
        <taxon>Clostridia</taxon>
        <taxon>Eubacteriales</taxon>
        <taxon>Peptococcaceae</taxon>
        <taxon>Thermanaerosceptrum</taxon>
    </lineage>
</organism>
<proteinExistence type="predicted"/>
<dbReference type="Pfam" id="PF01257">
    <property type="entry name" value="2Fe-2S_thioredx"/>
    <property type="match status" value="1"/>
</dbReference>
<dbReference type="SUPFAM" id="SSF52833">
    <property type="entry name" value="Thioredoxin-like"/>
    <property type="match status" value="1"/>
</dbReference>
<dbReference type="Gene3D" id="3.40.30.10">
    <property type="entry name" value="Glutaredoxin"/>
    <property type="match status" value="1"/>
</dbReference>
<keyword evidence="2" id="KW-1185">Reference proteome</keyword>
<dbReference type="Proteomes" id="UP000515847">
    <property type="component" value="Chromosome"/>
</dbReference>
<dbReference type="OrthoDB" id="9807975at2"/>
<accession>A0A7G6E636</accession>
<dbReference type="CDD" id="cd02980">
    <property type="entry name" value="TRX_Fd_family"/>
    <property type="match status" value="1"/>
</dbReference>
<gene>
    <name evidence="1" type="ORF">BR63_15380</name>
</gene>
<evidence type="ECO:0000313" key="1">
    <source>
        <dbReference type="EMBL" id="QNB47540.1"/>
    </source>
</evidence>
<reference evidence="1 2" key="1">
    <citation type="journal article" date="2019" name="Front. Microbiol.">
        <title>Thermoanaerosceptrum fracticalcis gen. nov. sp. nov., a Novel Fumarate-Fermenting Microorganism From a Deep Fractured Carbonate Aquifer of the US Great Basin.</title>
        <authorList>
            <person name="Hamilton-Brehm S.D."/>
            <person name="Stewart L.E."/>
            <person name="Zavarin M."/>
            <person name="Caldwell M."/>
            <person name="Lawson P.A."/>
            <person name="Onstott T.C."/>
            <person name="Grzymski J."/>
            <person name="Neveux I."/>
            <person name="Lollar B.S."/>
            <person name="Russell C.E."/>
            <person name="Moser D.P."/>
        </authorList>
    </citation>
    <scope>NUCLEOTIDE SEQUENCE [LARGE SCALE GENOMIC DNA]</scope>
    <source>
        <strain evidence="1 2">DRI-13</strain>
    </source>
</reference>
<name>A0A7G6E636_THEFR</name>
<protein>
    <submittedName>
        <fullName evidence="1">(2Fe-2S) ferredoxin domain-containing protein</fullName>
    </submittedName>
</protein>
<sequence>MEVNVCVGSSCHLKGAHAVINKFQEALGEAPVKIKLGASFCQGRCTEGVIVAIDGVIYERVSPDDVPSLVEKHRGGCGIR</sequence>
<dbReference type="AlphaFoldDB" id="A0A7G6E636"/>
<dbReference type="EMBL" id="CP045798">
    <property type="protein sequence ID" value="QNB47540.1"/>
    <property type="molecule type" value="Genomic_DNA"/>
</dbReference>